<protein>
    <submittedName>
        <fullName evidence="4">Uncharacterized protein</fullName>
    </submittedName>
</protein>
<evidence type="ECO:0000256" key="1">
    <source>
        <dbReference type="SAM" id="Coils"/>
    </source>
</evidence>
<name>A0A9P7YIZ0_9HELO</name>
<sequence length="227" mass="26031">MRADIEPSTCHIGLALCFILVAYISYHLGYHRPALASYLNAKTPWLTSGISLISPATRDGTPNSPDDVPTYVQGLQDGTQQALLKFDYHDMKREVRQSRLRLENREKELKEKLVEVEAREKKRHKWFEENVKEIKSMREQQIASAWNQKQEREKGIFGWLRVGARRKASNPGVEKRDGTVGSGTHQQGTVQLNNWEKDDRTISRSDQRSETLDAKVSVWLNEKEGGI</sequence>
<comment type="caution">
    <text evidence="4">The sequence shown here is derived from an EMBL/GenBank/DDBJ whole genome shotgun (WGS) entry which is preliminary data.</text>
</comment>
<proteinExistence type="predicted"/>
<keyword evidence="3" id="KW-1133">Transmembrane helix</keyword>
<evidence type="ECO:0000256" key="2">
    <source>
        <dbReference type="SAM" id="MobiDB-lite"/>
    </source>
</evidence>
<evidence type="ECO:0000313" key="4">
    <source>
        <dbReference type="EMBL" id="KAG9233868.1"/>
    </source>
</evidence>
<keyword evidence="3" id="KW-0472">Membrane</keyword>
<keyword evidence="3" id="KW-0812">Transmembrane</keyword>
<organism evidence="4 5">
    <name type="scientific">Amylocarpus encephaloides</name>
    <dbReference type="NCBI Taxonomy" id="45428"/>
    <lineage>
        <taxon>Eukaryota</taxon>
        <taxon>Fungi</taxon>
        <taxon>Dikarya</taxon>
        <taxon>Ascomycota</taxon>
        <taxon>Pezizomycotina</taxon>
        <taxon>Leotiomycetes</taxon>
        <taxon>Helotiales</taxon>
        <taxon>Helotiales incertae sedis</taxon>
        <taxon>Amylocarpus</taxon>
    </lineage>
</organism>
<dbReference type="AlphaFoldDB" id="A0A9P7YIZ0"/>
<feature type="compositionally biased region" description="Basic and acidic residues" evidence="2">
    <location>
        <begin position="195"/>
        <end position="209"/>
    </location>
</feature>
<feature type="compositionally biased region" description="Polar residues" evidence="2">
    <location>
        <begin position="182"/>
        <end position="194"/>
    </location>
</feature>
<feature type="region of interest" description="Disordered" evidence="2">
    <location>
        <begin position="167"/>
        <end position="209"/>
    </location>
</feature>
<reference evidence="4" key="1">
    <citation type="journal article" date="2021" name="IMA Fungus">
        <title>Genomic characterization of three marine fungi, including Emericellopsis atlantica sp. nov. with signatures of a generalist lifestyle and marine biomass degradation.</title>
        <authorList>
            <person name="Hagestad O.C."/>
            <person name="Hou L."/>
            <person name="Andersen J.H."/>
            <person name="Hansen E.H."/>
            <person name="Altermark B."/>
            <person name="Li C."/>
            <person name="Kuhnert E."/>
            <person name="Cox R.J."/>
            <person name="Crous P.W."/>
            <person name="Spatafora J.W."/>
            <person name="Lail K."/>
            <person name="Amirebrahimi M."/>
            <person name="Lipzen A."/>
            <person name="Pangilinan J."/>
            <person name="Andreopoulos W."/>
            <person name="Hayes R.D."/>
            <person name="Ng V."/>
            <person name="Grigoriev I.V."/>
            <person name="Jackson S.A."/>
            <person name="Sutton T.D.S."/>
            <person name="Dobson A.D.W."/>
            <person name="Rama T."/>
        </authorList>
    </citation>
    <scope>NUCLEOTIDE SEQUENCE</scope>
    <source>
        <strain evidence="4">TRa018bII</strain>
    </source>
</reference>
<dbReference type="OrthoDB" id="3534457at2759"/>
<dbReference type="Proteomes" id="UP000824998">
    <property type="component" value="Unassembled WGS sequence"/>
</dbReference>
<keyword evidence="5" id="KW-1185">Reference proteome</keyword>
<gene>
    <name evidence="4" type="ORF">BJ875DRAFT_463050</name>
</gene>
<evidence type="ECO:0000313" key="5">
    <source>
        <dbReference type="Proteomes" id="UP000824998"/>
    </source>
</evidence>
<feature type="transmembrane region" description="Helical" evidence="3">
    <location>
        <begin position="12"/>
        <end position="30"/>
    </location>
</feature>
<feature type="coiled-coil region" evidence="1">
    <location>
        <begin position="88"/>
        <end position="122"/>
    </location>
</feature>
<keyword evidence="1" id="KW-0175">Coiled coil</keyword>
<evidence type="ECO:0000256" key="3">
    <source>
        <dbReference type="SAM" id="Phobius"/>
    </source>
</evidence>
<accession>A0A9P7YIZ0</accession>
<dbReference type="EMBL" id="MU251483">
    <property type="protein sequence ID" value="KAG9233868.1"/>
    <property type="molecule type" value="Genomic_DNA"/>
</dbReference>